<dbReference type="CDD" id="cd18808">
    <property type="entry name" value="SF1_C_Upf1"/>
    <property type="match status" value="1"/>
</dbReference>
<gene>
    <name evidence="4" type="ORF">AW736_15225</name>
</gene>
<evidence type="ECO:0000313" key="4">
    <source>
        <dbReference type="EMBL" id="OAM89044.1"/>
    </source>
</evidence>
<dbReference type="InterPro" id="IPR025103">
    <property type="entry name" value="DUF4011"/>
</dbReference>
<dbReference type="SUPFAM" id="SSF52540">
    <property type="entry name" value="P-loop containing nucleoside triphosphate hydrolases"/>
    <property type="match status" value="1"/>
</dbReference>
<dbReference type="Pfam" id="PF13195">
    <property type="entry name" value="DUF4011"/>
    <property type="match status" value="1"/>
</dbReference>
<dbReference type="GO" id="GO:0004386">
    <property type="term" value="F:helicase activity"/>
    <property type="evidence" value="ECO:0007669"/>
    <property type="project" value="InterPro"/>
</dbReference>
<dbReference type="STRING" id="1184151.AW736_15225"/>
<dbReference type="Pfam" id="PF18741">
    <property type="entry name" value="MTES_1575"/>
    <property type="match status" value="1"/>
</dbReference>
<proteinExistence type="predicted"/>
<dbReference type="InterPro" id="IPR049468">
    <property type="entry name" value="Restrct_endonuc-II-like_dom"/>
</dbReference>
<evidence type="ECO:0000313" key="5">
    <source>
        <dbReference type="Proteomes" id="UP000078486"/>
    </source>
</evidence>
<dbReference type="InterPro" id="IPR027417">
    <property type="entry name" value="P-loop_NTPase"/>
</dbReference>
<feature type="domain" description="Restriction endonuclease type II-like" evidence="3">
    <location>
        <begin position="1389"/>
        <end position="1472"/>
    </location>
</feature>
<dbReference type="InterPro" id="IPR041679">
    <property type="entry name" value="DNA2/NAM7-like_C"/>
</dbReference>
<evidence type="ECO:0000259" key="3">
    <source>
        <dbReference type="Pfam" id="PF18741"/>
    </source>
</evidence>
<dbReference type="Gene3D" id="3.40.50.300">
    <property type="entry name" value="P-loop containing nucleotide triphosphate hydrolases"/>
    <property type="match status" value="3"/>
</dbReference>
<dbReference type="InterPro" id="IPR045055">
    <property type="entry name" value="DNA2/NAM7-like"/>
</dbReference>
<feature type="domain" description="DNA2/NAM7 helicase helicase" evidence="1">
    <location>
        <begin position="1042"/>
        <end position="1081"/>
    </location>
</feature>
<reference evidence="4 5" key="1">
    <citation type="submission" date="2016-01" db="EMBL/GenBank/DDBJ databases">
        <title>High potential of lignocellulose degradation of a new Verrucomicrobia species.</title>
        <authorList>
            <person name="Wang Y."/>
            <person name="Shi Y."/>
            <person name="Qiu Z."/>
            <person name="Liu S."/>
            <person name="Yang H."/>
        </authorList>
    </citation>
    <scope>NUCLEOTIDE SEQUENCE [LARGE SCALE GENOMIC DNA]</scope>
    <source>
        <strain evidence="4 5">TSB47</strain>
    </source>
</reference>
<accession>A0A178IG98</accession>
<dbReference type="EMBL" id="LRRQ01000108">
    <property type="protein sequence ID" value="OAM89044.1"/>
    <property type="molecule type" value="Genomic_DNA"/>
</dbReference>
<dbReference type="Proteomes" id="UP000078486">
    <property type="component" value="Unassembled WGS sequence"/>
</dbReference>
<dbReference type="PANTHER" id="PTHR10887">
    <property type="entry name" value="DNA2/NAM7 HELICASE FAMILY"/>
    <property type="match status" value="1"/>
</dbReference>
<evidence type="ECO:0000259" key="1">
    <source>
        <dbReference type="Pfam" id="PF13086"/>
    </source>
</evidence>
<protein>
    <recommendedName>
        <fullName evidence="6">DNA helicase</fullName>
    </recommendedName>
</protein>
<evidence type="ECO:0000259" key="2">
    <source>
        <dbReference type="Pfam" id="PF13087"/>
    </source>
</evidence>
<evidence type="ECO:0008006" key="6">
    <source>
        <dbReference type="Google" id="ProtNLM"/>
    </source>
</evidence>
<organism evidence="4 5">
    <name type="scientific">Termitidicoccus mucosus</name>
    <dbReference type="NCBI Taxonomy" id="1184151"/>
    <lineage>
        <taxon>Bacteria</taxon>
        <taxon>Pseudomonadati</taxon>
        <taxon>Verrucomicrobiota</taxon>
        <taxon>Opitutia</taxon>
        <taxon>Opitutales</taxon>
        <taxon>Opitutaceae</taxon>
        <taxon>Termitidicoccus</taxon>
    </lineage>
</organism>
<keyword evidence="5" id="KW-1185">Reference proteome</keyword>
<dbReference type="InterPro" id="IPR047187">
    <property type="entry name" value="SF1_C_Upf1"/>
</dbReference>
<sequence>MPRVRPHLAIIIRDTTRILPVSIMILETMLQRLNASLAHGPGLNARPHNSRQRIDFTELDAFQGTASASALGLLFGPPTRSVEFPAKTPAFTPPPYPEKEWSDEQKAAARAAERQRRVLAKLREIATDATDYYNDHGENALFLGFPLIAIPAANGGARRGFQTKNLLAPVLLAPVNLRVRQGGRTGVTIETAGDGSDLIIPNPALLAWIEQQTGEDTDTLFADDTGENPWQEITDVLALVTRATGLPFSRDAFTAATPLQPVPRADALPDCTSLVPSAVLGLFPLTNPGLLRDTKWMIENERALENPVRAFLSPLALNEPAPHDLPAAREWNHTASHHRDIQAATPPPLPDSPAALSDAAPFLITHADPCQTEAVAHARRSTALVIHGPPGTGKSQTIANIIGDHLARGERVLFVCDKRTALDVVKYRLDGMGLGELCGVIHDPSHDRRQLYLGLRDRLESLPEPFAPRNPATELRRVEQRLASLRDELRSAFDRLHGVMPETDSFHNLTGQWLSLRALSGTVIPEIDGLTSSMLDTHRADAEEVLRRAAAARWHESPYHGRLGIGINAWLAREPVATKTTLENLHRLALAVENFDATDAILPALTPDIALADQSAARRHLADVLEKLLRRIAATSDAAYLATLTFAGSTIEPLVKRHAGLAPAAALLDTPPDRELVLALGSGLPSLGETNLRLAALDAWSAFAGSLKRFLAFSAKKAARAALAPLGLALDSPDALPRARLLYQGLRARWLWSDFLAQVRGNPLASLAPDAELVTLRDGLPEVFAIHTTLQSPCLPSFTARIQVLLAATSSAGTAPQSLRASAALADALAALHRAMEESGLFTPDSIASDLRVWIGNECQPAAHTAALLDFAPTLDDAVRLVDRLRTLPAPLARSLDAAIAQSLDWSVAEPALRATALARAIRQRLREDETLARIDTQRVEAAFSELAERTAEKQALVREHVVHRWRELWRARLLAATGTRLNTLGASIRQRLFVRGQRALKLRQMIAAGADTPGGDPLFDLCPVWMASPSTVAQIFPRTPLFDMIVFDEASQCRLEEALPVLLRGCRVVIAGDPKQLPPTRFFEQSLAESDNTAAETAGEVFEQQQSETEDLLSAALNLEVQEAFLDVHYRSRNEALIGFSNDAFYSSRLQPIPGHPRNKAVRVPIQLTHVNGLYHERGNPNEARTAAGLVAELLASDEPPSIGIACFNINQRDLILDALDEKAAAEPEFAARLEIARKRRGRDSFEGLFVKNLENVQGDERDHMIISTTFGVDKEGKFRRNFGALSRLGGERRLNVLVTRARSAIHILTSIPRAEYLAAPEPGARLTGRHQLYAYLRYAERLGELYQQWHDHLETARSDAAPVCETNETGASSPVAESLARVLLARHQIGSTTYWGNDGFCIDAALTHPEMPEDVTLGVLVDFNRYNKTPDPIAWELFRATILRSQGWHLHRLWTPALFRDPETQLEKIRTLHHARACAGS</sequence>
<dbReference type="Pfam" id="PF13086">
    <property type="entry name" value="AAA_11"/>
    <property type="match status" value="1"/>
</dbReference>
<name>A0A178IG98_9BACT</name>
<comment type="caution">
    <text evidence="4">The sequence shown here is derived from an EMBL/GenBank/DDBJ whole genome shotgun (WGS) entry which is preliminary data.</text>
</comment>
<feature type="domain" description="DNA2/NAM7 helicase-like C-terminal" evidence="2">
    <location>
        <begin position="1116"/>
        <end position="1311"/>
    </location>
</feature>
<dbReference type="Pfam" id="PF13087">
    <property type="entry name" value="AAA_12"/>
    <property type="match status" value="1"/>
</dbReference>
<dbReference type="InterPro" id="IPR041677">
    <property type="entry name" value="DNA2/NAM7_AAA_11"/>
</dbReference>